<evidence type="ECO:0000256" key="5">
    <source>
        <dbReference type="ARBA" id="ARBA00023049"/>
    </source>
</evidence>
<keyword evidence="9" id="KW-1185">Reference proteome</keyword>
<evidence type="ECO:0000256" key="3">
    <source>
        <dbReference type="ARBA" id="ARBA00022801"/>
    </source>
</evidence>
<dbReference type="Gene3D" id="1.10.1370.40">
    <property type="match status" value="2"/>
</dbReference>
<accession>A0A0F7TXG4</accession>
<evidence type="ECO:0000313" key="9">
    <source>
        <dbReference type="Proteomes" id="UP000042958"/>
    </source>
</evidence>
<keyword evidence="3 6" id="KW-0378">Hydrolase</keyword>
<dbReference type="GO" id="GO:0006518">
    <property type="term" value="P:peptide metabolic process"/>
    <property type="evidence" value="ECO:0007669"/>
    <property type="project" value="TreeGrafter"/>
</dbReference>
<comment type="cofactor">
    <cofactor evidence="6">
        <name>Zn(2+)</name>
        <dbReference type="ChEBI" id="CHEBI:29105"/>
    </cofactor>
    <text evidence="6">Binds 1 zinc ion.</text>
</comment>
<dbReference type="OrthoDB" id="534666at2759"/>
<dbReference type="GO" id="GO:0004222">
    <property type="term" value="F:metalloendopeptidase activity"/>
    <property type="evidence" value="ECO:0007669"/>
    <property type="project" value="InterPro"/>
</dbReference>
<dbReference type="EMBL" id="CDHK01000008">
    <property type="protein sequence ID" value="CEJ60616.1"/>
    <property type="molecule type" value="Genomic_DNA"/>
</dbReference>
<comment type="similarity">
    <text evidence="6">Belongs to the peptidase M3 family.</text>
</comment>
<dbReference type="Pfam" id="PF01432">
    <property type="entry name" value="Peptidase_M3"/>
    <property type="match status" value="1"/>
</dbReference>
<dbReference type="InterPro" id="IPR045090">
    <property type="entry name" value="Pept_M3A_M3B"/>
</dbReference>
<dbReference type="InterPro" id="IPR001567">
    <property type="entry name" value="Pept_M3A_M3B_dom"/>
</dbReference>
<reference evidence="9" key="1">
    <citation type="journal article" date="2015" name="Genome Announc.">
        <title>Draft genome sequence of the fungus Penicillium brasilianum MG11.</title>
        <authorList>
            <person name="Horn F."/>
            <person name="Linde J."/>
            <person name="Mattern D.J."/>
            <person name="Walther G."/>
            <person name="Guthke R."/>
            <person name="Brakhage A.A."/>
            <person name="Valiante V."/>
        </authorList>
    </citation>
    <scope>NUCLEOTIDE SEQUENCE [LARGE SCALE GENOMIC DNA]</scope>
    <source>
        <strain evidence="9">MG11</strain>
    </source>
</reference>
<organism evidence="8 9">
    <name type="scientific">Penicillium brasilianum</name>
    <dbReference type="NCBI Taxonomy" id="104259"/>
    <lineage>
        <taxon>Eukaryota</taxon>
        <taxon>Fungi</taxon>
        <taxon>Dikarya</taxon>
        <taxon>Ascomycota</taxon>
        <taxon>Pezizomycotina</taxon>
        <taxon>Eurotiomycetes</taxon>
        <taxon>Eurotiomycetidae</taxon>
        <taxon>Eurotiales</taxon>
        <taxon>Aspergillaceae</taxon>
        <taxon>Penicillium</taxon>
    </lineage>
</organism>
<dbReference type="SUPFAM" id="SSF55486">
    <property type="entry name" value="Metalloproteases ('zincins'), catalytic domain"/>
    <property type="match status" value="1"/>
</dbReference>
<protein>
    <recommendedName>
        <fullName evidence="7">Peptidase M3A/M3B catalytic domain-containing protein</fullName>
    </recommendedName>
</protein>
<evidence type="ECO:0000256" key="2">
    <source>
        <dbReference type="ARBA" id="ARBA00022723"/>
    </source>
</evidence>
<evidence type="ECO:0000259" key="7">
    <source>
        <dbReference type="Pfam" id="PF01432"/>
    </source>
</evidence>
<dbReference type="AlphaFoldDB" id="A0A0F7TXG4"/>
<evidence type="ECO:0000256" key="6">
    <source>
        <dbReference type="RuleBase" id="RU003435"/>
    </source>
</evidence>
<gene>
    <name evidence="8" type="ORF">PMG11_09185</name>
</gene>
<name>A0A0F7TXG4_PENBI</name>
<keyword evidence="5 6" id="KW-0482">Metalloprotease</keyword>
<dbReference type="PANTHER" id="PTHR11804">
    <property type="entry name" value="PROTEASE M3 THIMET OLIGOPEPTIDASE-RELATED"/>
    <property type="match status" value="1"/>
</dbReference>
<feature type="domain" description="Peptidase M3A/M3B catalytic" evidence="7">
    <location>
        <begin position="10"/>
        <end position="267"/>
    </location>
</feature>
<keyword evidence="1 6" id="KW-0645">Protease</keyword>
<evidence type="ECO:0000256" key="1">
    <source>
        <dbReference type="ARBA" id="ARBA00022670"/>
    </source>
</evidence>
<evidence type="ECO:0000256" key="4">
    <source>
        <dbReference type="ARBA" id="ARBA00022833"/>
    </source>
</evidence>
<sequence>MGIDPPLVCTALVCNVAYPLPGKLALLKHHEVITLFHELGHAFHDLLGRSKYATFHGHRTVADFVEAPSQLLEYWCWVPECLQRLSYHYSYLSAGAGEDYECGTSMIHSTRPTKEIPRSLLEKLVEARSINQGILTMRQVAFSSFDLKIHSPPSHEDIKSMDVAEIYNSLLQRTTLLQGPDNDYQWGHGYATTPHYIWGQEANYYSYLYTRILAANMWWSNFHADPMSQEAGLKYRKSILEHGGSQNEQVLLTEFLGGEPTVELYLKYL</sequence>
<proteinExistence type="inferred from homology"/>
<keyword evidence="2 6" id="KW-0479">Metal-binding</keyword>
<dbReference type="Proteomes" id="UP000042958">
    <property type="component" value="Unassembled WGS sequence"/>
</dbReference>
<dbReference type="GO" id="GO:0046872">
    <property type="term" value="F:metal ion binding"/>
    <property type="evidence" value="ECO:0007669"/>
    <property type="project" value="UniProtKB-UniRule"/>
</dbReference>
<evidence type="ECO:0000313" key="8">
    <source>
        <dbReference type="EMBL" id="CEJ60616.1"/>
    </source>
</evidence>
<dbReference type="PANTHER" id="PTHR11804:SF84">
    <property type="entry name" value="SACCHAROLYSIN"/>
    <property type="match status" value="1"/>
</dbReference>
<dbReference type="STRING" id="104259.A0A0F7TXG4"/>
<dbReference type="GO" id="GO:0006508">
    <property type="term" value="P:proteolysis"/>
    <property type="evidence" value="ECO:0007669"/>
    <property type="project" value="UniProtKB-KW"/>
</dbReference>
<keyword evidence="4 6" id="KW-0862">Zinc</keyword>
<dbReference type="GO" id="GO:0005758">
    <property type="term" value="C:mitochondrial intermembrane space"/>
    <property type="evidence" value="ECO:0007669"/>
    <property type="project" value="TreeGrafter"/>
</dbReference>